<dbReference type="PROSITE" id="PS50113">
    <property type="entry name" value="PAC"/>
    <property type="match status" value="2"/>
</dbReference>
<dbReference type="Pfam" id="PF00989">
    <property type="entry name" value="PAS"/>
    <property type="match status" value="1"/>
</dbReference>
<comment type="caution">
    <text evidence="8">The sequence shown here is derived from an EMBL/GenBank/DDBJ whole genome shotgun (WGS) entry which is preliminary data.</text>
</comment>
<dbReference type="SMART" id="SM00091">
    <property type="entry name" value="PAS"/>
    <property type="match status" value="2"/>
</dbReference>
<dbReference type="NCBIfam" id="TIGR00229">
    <property type="entry name" value="sensory_box"/>
    <property type="match status" value="1"/>
</dbReference>
<dbReference type="Gene3D" id="3.30.70.270">
    <property type="match status" value="1"/>
</dbReference>
<feature type="domain" description="EAL" evidence="6">
    <location>
        <begin position="565"/>
        <end position="816"/>
    </location>
</feature>
<dbReference type="InterPro" id="IPR011006">
    <property type="entry name" value="CheY-like_superfamily"/>
</dbReference>
<dbReference type="InterPro" id="IPR035965">
    <property type="entry name" value="PAS-like_dom_sf"/>
</dbReference>
<evidence type="ECO:0000259" key="6">
    <source>
        <dbReference type="PROSITE" id="PS50883"/>
    </source>
</evidence>
<keyword evidence="9" id="KW-1185">Reference proteome</keyword>
<sequence length="816" mass="91122">MLFGSDLETRQKILVVDDESANLHLLEQSLTDLAEVICSTGGQDALRKAEQHQPAIILLDIEMPQMDGFEMCKRLKNNPKTCNSAVIFVTAHSESSFEYKSLSSGGIDFINKPIDLVTCRLRVKNHLQLKRQEQTIVEARQDMQALVNQIPSYISYWSKELLNRFHNDYNGSWFGTIPQDAQGKPASSLLPKVLYEEVLARIASNKLKHQFEVSLEDTPSKIDYVQAHLTIRKHEGRVAGLLLTLTDITSIRRAKSQLDMENRLLKIMLNAIGDAIIATDERAIITFMNPIAEHLTGWVSRDAIGLHIEQVMDLCDAKTKYRSPNPVTIAINEKRKVAMALDCQLTSLDGSIFQIEDSAAPITDNEGKITGGIIVFHDCSESVAMSLKMSHLANHDQLTDLPNRVLLQDRINHACTVADSYDKRVALMLIDIDHFKYLNDSLGHSYGDQVIKQVAKRLQSLIDPNATLGRIGGDEFVLLLPSLTATSQVDSIATDIVRSLNTPFRIDGQEYTLSVSVGVSIYPSDALRAEELMSHVDAAMYRAKELGRNRFCYFSEDLEQELVKRHELVTLLRTTIDTEAIEVYYQPKVDLKTKQIIGAEALARLYDPNGKLISPLDFIPLAEETGLIHQLGEIILKQSCIAAKSWQDKGKPLQIAVNIAAKQFTNANFSDSVAKVLELTGLDSRFLELEVTESALMYDFDEALNVLNTLSSLGLSIAIDDFGTGYSSLSYLKFFPVNTLKIDQSFVKDMLGDEQSLDIVKAVIHLGKSLKLKLIAEGIEDAEQLKKLVALECEQGQGYMFSKPLPLAEFDRLIYL</sequence>
<reference evidence="8 9" key="1">
    <citation type="submission" date="2019-12" db="EMBL/GenBank/DDBJ databases">
        <title>Shewanella insulae sp. nov., isolated from a tidal flat.</title>
        <authorList>
            <person name="Yoon J.-H."/>
        </authorList>
    </citation>
    <scope>NUCLEOTIDE SEQUENCE [LARGE SCALE GENOMIC DNA]</scope>
    <source>
        <strain evidence="8 9">JBTF-M18</strain>
    </source>
</reference>
<evidence type="ECO:0000259" key="4">
    <source>
        <dbReference type="PROSITE" id="PS50112"/>
    </source>
</evidence>
<dbReference type="InterPro" id="IPR013656">
    <property type="entry name" value="PAS_4"/>
</dbReference>
<keyword evidence="2" id="KW-0597">Phosphoprotein</keyword>
<feature type="domain" description="Response regulatory" evidence="3">
    <location>
        <begin position="12"/>
        <end position="127"/>
    </location>
</feature>
<dbReference type="RefSeq" id="WP_160793960.1">
    <property type="nucleotide sequence ID" value="NZ_WRPA01000003.1"/>
</dbReference>
<dbReference type="Gene3D" id="3.40.50.2300">
    <property type="match status" value="1"/>
</dbReference>
<dbReference type="Proteomes" id="UP000474778">
    <property type="component" value="Unassembled WGS sequence"/>
</dbReference>
<dbReference type="EMBL" id="WRPA01000003">
    <property type="protein sequence ID" value="MXR67973.1"/>
    <property type="molecule type" value="Genomic_DNA"/>
</dbReference>
<dbReference type="SUPFAM" id="SSF55073">
    <property type="entry name" value="Nucleotide cyclase"/>
    <property type="match status" value="1"/>
</dbReference>
<dbReference type="Gene3D" id="3.30.450.20">
    <property type="entry name" value="PAS domain"/>
    <property type="match status" value="2"/>
</dbReference>
<dbReference type="InterPro" id="IPR013767">
    <property type="entry name" value="PAS_fold"/>
</dbReference>
<dbReference type="CDD" id="cd01949">
    <property type="entry name" value="GGDEF"/>
    <property type="match status" value="1"/>
</dbReference>
<organism evidence="8 9">
    <name type="scientific">Shewanella insulae</name>
    <dbReference type="NCBI Taxonomy" id="2681496"/>
    <lineage>
        <taxon>Bacteria</taxon>
        <taxon>Pseudomonadati</taxon>
        <taxon>Pseudomonadota</taxon>
        <taxon>Gammaproteobacteria</taxon>
        <taxon>Alteromonadales</taxon>
        <taxon>Shewanellaceae</taxon>
        <taxon>Shewanella</taxon>
    </lineage>
</organism>
<evidence type="ECO:0000259" key="3">
    <source>
        <dbReference type="PROSITE" id="PS50110"/>
    </source>
</evidence>
<dbReference type="GO" id="GO:0003824">
    <property type="term" value="F:catalytic activity"/>
    <property type="evidence" value="ECO:0007669"/>
    <property type="project" value="UniProtKB-ARBA"/>
</dbReference>
<dbReference type="CDD" id="cd00130">
    <property type="entry name" value="PAS"/>
    <property type="match status" value="1"/>
</dbReference>
<protein>
    <submittedName>
        <fullName evidence="8">EAL domain-containing protein</fullName>
    </submittedName>
</protein>
<dbReference type="InterPro" id="IPR000014">
    <property type="entry name" value="PAS"/>
</dbReference>
<dbReference type="Gene3D" id="3.20.20.450">
    <property type="entry name" value="EAL domain"/>
    <property type="match status" value="1"/>
</dbReference>
<dbReference type="SUPFAM" id="SSF55785">
    <property type="entry name" value="PYP-like sensor domain (PAS domain)"/>
    <property type="match status" value="2"/>
</dbReference>
<dbReference type="InterPro" id="IPR052155">
    <property type="entry name" value="Biofilm_reg_signaling"/>
</dbReference>
<dbReference type="Pfam" id="PF00563">
    <property type="entry name" value="EAL"/>
    <property type="match status" value="1"/>
</dbReference>
<evidence type="ECO:0000313" key="9">
    <source>
        <dbReference type="Proteomes" id="UP000474778"/>
    </source>
</evidence>
<dbReference type="SMART" id="SM00448">
    <property type="entry name" value="REC"/>
    <property type="match status" value="1"/>
</dbReference>
<dbReference type="SMART" id="SM00052">
    <property type="entry name" value="EAL"/>
    <property type="match status" value="1"/>
</dbReference>
<dbReference type="GO" id="GO:0000160">
    <property type="term" value="P:phosphorelay signal transduction system"/>
    <property type="evidence" value="ECO:0007669"/>
    <property type="project" value="InterPro"/>
</dbReference>
<dbReference type="GO" id="GO:0006355">
    <property type="term" value="P:regulation of DNA-templated transcription"/>
    <property type="evidence" value="ECO:0007669"/>
    <property type="project" value="InterPro"/>
</dbReference>
<dbReference type="SUPFAM" id="SSF52172">
    <property type="entry name" value="CheY-like"/>
    <property type="match status" value="1"/>
</dbReference>
<name>A0A6L7HUZ7_9GAMM</name>
<dbReference type="PROSITE" id="PS50112">
    <property type="entry name" value="PAS"/>
    <property type="match status" value="1"/>
</dbReference>
<dbReference type="PANTHER" id="PTHR44757:SF4">
    <property type="entry name" value="DIGUANYLATE CYCLASE DGCE-RELATED"/>
    <property type="match status" value="1"/>
</dbReference>
<feature type="modified residue" description="4-aspartylphosphate" evidence="2">
    <location>
        <position position="60"/>
    </location>
</feature>
<evidence type="ECO:0000259" key="5">
    <source>
        <dbReference type="PROSITE" id="PS50113"/>
    </source>
</evidence>
<dbReference type="Pfam" id="PF08448">
    <property type="entry name" value="PAS_4"/>
    <property type="match status" value="1"/>
</dbReference>
<dbReference type="SMART" id="SM00267">
    <property type="entry name" value="GGDEF"/>
    <property type="match status" value="1"/>
</dbReference>
<dbReference type="AlphaFoldDB" id="A0A6L7HUZ7"/>
<gene>
    <name evidence="8" type="ORF">GNT65_04705</name>
</gene>
<dbReference type="InterPro" id="IPR029787">
    <property type="entry name" value="Nucleotide_cyclase"/>
</dbReference>
<evidence type="ECO:0000313" key="8">
    <source>
        <dbReference type="EMBL" id="MXR67973.1"/>
    </source>
</evidence>
<dbReference type="NCBIfam" id="TIGR00254">
    <property type="entry name" value="GGDEF"/>
    <property type="match status" value="1"/>
</dbReference>
<evidence type="ECO:0000259" key="7">
    <source>
        <dbReference type="PROSITE" id="PS50887"/>
    </source>
</evidence>
<dbReference type="CDD" id="cd01948">
    <property type="entry name" value="EAL"/>
    <property type="match status" value="1"/>
</dbReference>
<feature type="domain" description="PAC" evidence="5">
    <location>
        <begin position="209"/>
        <end position="260"/>
    </location>
</feature>
<dbReference type="SUPFAM" id="SSF141868">
    <property type="entry name" value="EAL domain-like"/>
    <property type="match status" value="1"/>
</dbReference>
<dbReference type="InterPro" id="IPR035919">
    <property type="entry name" value="EAL_sf"/>
</dbReference>
<dbReference type="FunFam" id="3.30.70.270:FF:000001">
    <property type="entry name" value="Diguanylate cyclase domain protein"/>
    <property type="match status" value="1"/>
</dbReference>
<dbReference type="Pfam" id="PF00990">
    <property type="entry name" value="GGDEF"/>
    <property type="match status" value="1"/>
</dbReference>
<evidence type="ECO:0000256" key="1">
    <source>
        <dbReference type="ARBA" id="ARBA00001946"/>
    </source>
</evidence>
<comment type="cofactor">
    <cofactor evidence="1">
        <name>Mg(2+)</name>
        <dbReference type="ChEBI" id="CHEBI:18420"/>
    </cofactor>
</comment>
<dbReference type="Pfam" id="PF00072">
    <property type="entry name" value="Response_reg"/>
    <property type="match status" value="1"/>
</dbReference>
<dbReference type="PROSITE" id="PS50110">
    <property type="entry name" value="RESPONSE_REGULATORY"/>
    <property type="match status" value="1"/>
</dbReference>
<dbReference type="InterPro" id="IPR043128">
    <property type="entry name" value="Rev_trsase/Diguanyl_cyclase"/>
</dbReference>
<proteinExistence type="predicted"/>
<dbReference type="InterPro" id="IPR001789">
    <property type="entry name" value="Sig_transdc_resp-reg_receiver"/>
</dbReference>
<accession>A0A6L7HUZ7</accession>
<dbReference type="InterPro" id="IPR000160">
    <property type="entry name" value="GGDEF_dom"/>
</dbReference>
<dbReference type="PROSITE" id="PS50883">
    <property type="entry name" value="EAL"/>
    <property type="match status" value="1"/>
</dbReference>
<feature type="domain" description="GGDEF" evidence="7">
    <location>
        <begin position="423"/>
        <end position="556"/>
    </location>
</feature>
<dbReference type="InterPro" id="IPR001633">
    <property type="entry name" value="EAL_dom"/>
</dbReference>
<evidence type="ECO:0000256" key="2">
    <source>
        <dbReference type="PROSITE-ProRule" id="PRU00169"/>
    </source>
</evidence>
<dbReference type="PROSITE" id="PS50887">
    <property type="entry name" value="GGDEF"/>
    <property type="match status" value="1"/>
</dbReference>
<dbReference type="InterPro" id="IPR000700">
    <property type="entry name" value="PAS-assoc_C"/>
</dbReference>
<dbReference type="PANTHER" id="PTHR44757">
    <property type="entry name" value="DIGUANYLATE CYCLASE DGCP"/>
    <property type="match status" value="1"/>
</dbReference>
<feature type="domain" description="PAS" evidence="4">
    <location>
        <begin position="261"/>
        <end position="305"/>
    </location>
</feature>
<feature type="domain" description="PAC" evidence="5">
    <location>
        <begin position="339"/>
        <end position="391"/>
    </location>
</feature>